<dbReference type="SUPFAM" id="SSF51658">
    <property type="entry name" value="Xylose isomerase-like"/>
    <property type="match status" value="1"/>
</dbReference>
<dbReference type="STRING" id="56779.SAMN05421834_12024"/>
<dbReference type="Gene3D" id="3.20.20.150">
    <property type="entry name" value="Divalent-metal-dependent TIM barrel enzymes"/>
    <property type="match status" value="1"/>
</dbReference>
<dbReference type="RefSeq" id="WP_076545671.1">
    <property type="nucleotide sequence ID" value="NZ_FTNC01000020.1"/>
</dbReference>
<accession>A0A1N6ZY93</accession>
<protein>
    <submittedName>
        <fullName evidence="2">Sugar phosphate isomerase/epimerase</fullName>
    </submittedName>
</protein>
<dbReference type="OrthoDB" id="9779184at2"/>
<evidence type="ECO:0000313" key="2">
    <source>
        <dbReference type="EMBL" id="SIR31832.1"/>
    </source>
</evidence>
<dbReference type="InterPro" id="IPR050312">
    <property type="entry name" value="IolE/XylAMocC-like"/>
</dbReference>
<dbReference type="PANTHER" id="PTHR12110">
    <property type="entry name" value="HYDROXYPYRUVATE ISOMERASE"/>
    <property type="match status" value="1"/>
</dbReference>
<evidence type="ECO:0000259" key="1">
    <source>
        <dbReference type="Pfam" id="PF01261"/>
    </source>
</evidence>
<dbReference type="Pfam" id="PF01261">
    <property type="entry name" value="AP_endonuc_2"/>
    <property type="match status" value="1"/>
</dbReference>
<organism evidence="2 3">
    <name type="scientific">Halanaerobium kushneri</name>
    <dbReference type="NCBI Taxonomy" id="56779"/>
    <lineage>
        <taxon>Bacteria</taxon>
        <taxon>Bacillati</taxon>
        <taxon>Bacillota</taxon>
        <taxon>Clostridia</taxon>
        <taxon>Halanaerobiales</taxon>
        <taxon>Halanaerobiaceae</taxon>
        <taxon>Halanaerobium</taxon>
    </lineage>
</organism>
<name>A0A1N6ZY93_9FIRM</name>
<dbReference type="PANTHER" id="PTHR12110:SF41">
    <property type="entry name" value="INOSOSE DEHYDRATASE"/>
    <property type="match status" value="1"/>
</dbReference>
<keyword evidence="2" id="KW-0413">Isomerase</keyword>
<dbReference type="GO" id="GO:0016853">
    <property type="term" value="F:isomerase activity"/>
    <property type="evidence" value="ECO:0007669"/>
    <property type="project" value="UniProtKB-KW"/>
</dbReference>
<dbReference type="EMBL" id="FTNC01000020">
    <property type="protein sequence ID" value="SIR31832.1"/>
    <property type="molecule type" value="Genomic_DNA"/>
</dbReference>
<reference evidence="3" key="1">
    <citation type="submission" date="2017-01" db="EMBL/GenBank/DDBJ databases">
        <authorList>
            <person name="Varghese N."/>
            <person name="Submissions S."/>
        </authorList>
    </citation>
    <scope>NUCLEOTIDE SEQUENCE [LARGE SCALE GENOMIC DNA]</scope>
    <source>
        <strain evidence="3">ATCC 700103</strain>
    </source>
</reference>
<keyword evidence="3" id="KW-1185">Reference proteome</keyword>
<dbReference type="AlphaFoldDB" id="A0A1N6ZY93"/>
<sequence>MKRIIAVNSNTYHGFSLKQAITGIKAAGFKYIELTATKGWTEHVFPTMSLKKLYEIEDQLIEAGLTPISLSGHTNLMDNNRVDDFIANIRLAHFFGCKYIISSIGEAHLEDKAELSDQKTAENIKDLIPYLEEYKLILGLENHGKHGTGKHLKKIVELVDSERVVINYDTANAIFYGEENLDLETDLKSAVEKVGHLHLKDKAGSQKEWNFPALGKGKIDFESLFKILKENNNNSPFSIEIEFTEEGPTDLAEVNEAVRESYQFLKIAGFDI</sequence>
<gene>
    <name evidence="2" type="ORF">SAMN05421834_12024</name>
</gene>
<feature type="domain" description="Xylose isomerase-like TIM barrel" evidence="1">
    <location>
        <begin position="24"/>
        <end position="266"/>
    </location>
</feature>
<dbReference type="InterPro" id="IPR013022">
    <property type="entry name" value="Xyl_isomerase-like_TIM-brl"/>
</dbReference>
<dbReference type="Proteomes" id="UP000185669">
    <property type="component" value="Unassembled WGS sequence"/>
</dbReference>
<dbReference type="InterPro" id="IPR036237">
    <property type="entry name" value="Xyl_isomerase-like_sf"/>
</dbReference>
<proteinExistence type="predicted"/>
<evidence type="ECO:0000313" key="3">
    <source>
        <dbReference type="Proteomes" id="UP000185669"/>
    </source>
</evidence>